<dbReference type="Gene3D" id="3.30.379.10">
    <property type="entry name" value="Chitobiase/beta-hexosaminidase domain 2-like"/>
    <property type="match status" value="1"/>
</dbReference>
<proteinExistence type="predicted"/>
<dbReference type="EMBL" id="JBHMAG010000018">
    <property type="protein sequence ID" value="MFB9755527.1"/>
    <property type="molecule type" value="Genomic_DNA"/>
</dbReference>
<evidence type="ECO:0000313" key="3">
    <source>
        <dbReference type="Proteomes" id="UP001589619"/>
    </source>
</evidence>
<organism evidence="2 3">
    <name type="scientific">Paenibacillus hodogayensis</name>
    <dbReference type="NCBI Taxonomy" id="279208"/>
    <lineage>
        <taxon>Bacteria</taxon>
        <taxon>Bacillati</taxon>
        <taxon>Bacillota</taxon>
        <taxon>Bacilli</taxon>
        <taxon>Bacillales</taxon>
        <taxon>Paenibacillaceae</taxon>
        <taxon>Paenibacillus</taxon>
    </lineage>
</organism>
<gene>
    <name evidence="2" type="ORF">ACFFNY_28450</name>
</gene>
<dbReference type="InterPro" id="IPR017853">
    <property type="entry name" value="GH"/>
</dbReference>
<protein>
    <submittedName>
        <fullName evidence="2">Glycoside hydrolase family 20 zincin-like fold domain-containing protein</fullName>
    </submittedName>
</protein>
<dbReference type="InterPro" id="IPR029018">
    <property type="entry name" value="Hex-like_dom2"/>
</dbReference>
<comment type="caution">
    <text evidence="2">The sequence shown here is derived from an EMBL/GenBank/DDBJ whole genome shotgun (WGS) entry which is preliminary data.</text>
</comment>
<sequence>MKWKLPDIRNEPIAFPYFPTRQQLFIWRNWGTVEALRLAEVLNTSLENVNKLAADMGLPNQEPVQDRWMERGYITIIRDNWHVLPYDQLLQLLGWSEERLGFTLKEDDFLHVKLGDFKPDAKPVIYRGLTDDEMRRTRQIKAEAERMRLDSEAGTVFERPFSFLDDWNEPEAILPASKEQPDADELRLDDHWTVTVDRAAGTLLDVFARRFIDSLLATFGIRLTMSLEADGEGKTIALSIRSDGSLPAESHSVRIGQERIEVIGIDAPGVWRGLQYMLQAMKTRGAPILRLENVARETRMDLRLGYSYFAVYGDPLLDPLLDPYPDRLLSKLSEAGINGVWLQGILYQLVPWEEAPGRSEHWEIRLDNLRKLVERAASYGIGIYLYLNEPRAMPLAFFDDHSDWKGHELDGYACLCTSHPDIQRYVRDSCDRLMREVPDLAGVFTITMSENLTNCYSRSYPNAPTRCPRCAQRPIQDVVAEVNRCIAEGIRSVKPAARVICWTWGYTDYRGWDEEAVRRTVEAMPEGVSIMSTSEFELETEVGGVSGKLTDYSISQIGPSAKSRQFWELASARGLSAIAKVQFNNSWECAAVPYIPVVPLVERHLRRLREADVTGLMVSWTLGGYPSLLLDYASRFYWEKPGNPPEDSRTFAAEVFGARAGQRVAEAWEAFSAAFREFPLSMSMLYAGPQNAGPSNLLFLQPTGYRATMVCYPYDDLNRWRSIYPESIFFDQLHQLVAGWRKGLELLDSAEEAVEPRHFAAFQEMRRMVLATYHHFGSAWHQAEFIRLRDLWHTLPEGPDKSDCAAAMQALLKEERSMAVAHCQLMRQDSKIGFEASNHYFYTAQSLLEKGLNCAYLHQQLNKAESAPEGLR</sequence>
<name>A0ABV5W547_9BACL</name>
<dbReference type="SUPFAM" id="SSF55545">
    <property type="entry name" value="beta-N-acetylhexosaminidase-like domain"/>
    <property type="match status" value="1"/>
</dbReference>
<keyword evidence="3" id="KW-1185">Reference proteome</keyword>
<reference evidence="2 3" key="1">
    <citation type="submission" date="2024-09" db="EMBL/GenBank/DDBJ databases">
        <authorList>
            <person name="Sun Q."/>
            <person name="Mori K."/>
        </authorList>
    </citation>
    <scope>NUCLEOTIDE SEQUENCE [LARGE SCALE GENOMIC DNA]</scope>
    <source>
        <strain evidence="2 3">JCM 12520</strain>
    </source>
</reference>
<dbReference type="SUPFAM" id="SSF51445">
    <property type="entry name" value="(Trans)glycosidases"/>
    <property type="match status" value="1"/>
</dbReference>
<dbReference type="Proteomes" id="UP001589619">
    <property type="component" value="Unassembled WGS sequence"/>
</dbReference>
<evidence type="ECO:0000256" key="1">
    <source>
        <dbReference type="ARBA" id="ARBA00022801"/>
    </source>
</evidence>
<accession>A0ABV5W547</accession>
<dbReference type="RefSeq" id="WP_344908595.1">
    <property type="nucleotide sequence ID" value="NZ_BAAAYO010000006.1"/>
</dbReference>
<keyword evidence="1" id="KW-0378">Hydrolase</keyword>
<evidence type="ECO:0000313" key="2">
    <source>
        <dbReference type="EMBL" id="MFB9755527.1"/>
    </source>
</evidence>